<dbReference type="EMBL" id="LGTE01000033">
    <property type="protein sequence ID" value="KNZ68384.1"/>
    <property type="molecule type" value="Genomic_DNA"/>
</dbReference>
<dbReference type="AlphaFoldDB" id="A0A0L6VZX2"/>
<evidence type="ECO:0000256" key="19">
    <source>
        <dbReference type="HAMAP-Rule" id="MF_00719"/>
    </source>
</evidence>
<evidence type="ECO:0000256" key="16">
    <source>
        <dbReference type="ARBA" id="ARBA00032853"/>
    </source>
</evidence>
<feature type="transmembrane region" description="Helical" evidence="19">
    <location>
        <begin position="105"/>
        <end position="123"/>
    </location>
</feature>
<feature type="transmembrane region" description="Helical" evidence="19">
    <location>
        <begin position="29"/>
        <end position="50"/>
    </location>
</feature>
<dbReference type="PATRIC" id="fig|281456.6.peg.3222"/>
<dbReference type="PANTHER" id="PTHR34148:SF1">
    <property type="entry name" value="ADENOSYLCOBINAMIDE-GDP RIBAZOLETRANSFERASE"/>
    <property type="match status" value="1"/>
</dbReference>
<reference evidence="21" key="1">
    <citation type="submission" date="2015-07" db="EMBL/GenBank/DDBJ databases">
        <title>Complete Genome of Thermincola ferriacetica strain Z-0001T.</title>
        <authorList>
            <person name="Lusk B."/>
            <person name="Badalamenti J.P."/>
            <person name="Parameswaran P."/>
            <person name="Bond D.R."/>
            <person name="Torres C.I."/>
        </authorList>
    </citation>
    <scope>NUCLEOTIDE SEQUENCE [LARGE SCALE GENOMIC DNA]</scope>
    <source>
        <strain evidence="21">Z-0001</strain>
    </source>
</reference>
<sequence length="242" mass="25844">MHFLLALQFLTRIPVTIRSEVTEKDLARSMAWFPAVGLLLGTLAAGFYTVLSHTFPNPSCDLFVVAFLVIITDNMHGDALMDAADGFFSGKSREKILEIMKDSRVGSHGVMAGCLLLLAKFVLLSQIPPVAKITALILVPALGRWPQVYGATLYPYARNNGGTGGFTRFVGTREMCWASVTVLAAVIIMLGIKGLILAGVVLTCTAILSKFISAKIGGVTGDTLGAMTEVIEVLALVTLQIL</sequence>
<comment type="pathway">
    <text evidence="3 19">Cofactor biosynthesis; adenosylcobalamin biosynthesis; adenosylcobalamin from cob(II)yrinate a,c-diamide: step 7/7.</text>
</comment>
<comment type="subcellular location">
    <subcellularLocation>
        <location evidence="2 19">Cell membrane</location>
        <topology evidence="2 19">Multi-pass membrane protein</topology>
    </subcellularLocation>
</comment>
<keyword evidence="11 19" id="KW-0460">Magnesium</keyword>
<accession>A0A0L6VZX2</accession>
<keyword evidence="7 19" id="KW-1003">Cell membrane</keyword>
<dbReference type="GO" id="GO:0051073">
    <property type="term" value="F:adenosylcobinamide-GDP ribazoletransferase activity"/>
    <property type="evidence" value="ECO:0007669"/>
    <property type="project" value="UniProtKB-UniRule"/>
</dbReference>
<dbReference type="InterPro" id="IPR003805">
    <property type="entry name" value="CobS"/>
</dbReference>
<comment type="caution">
    <text evidence="20">The sequence shown here is derived from an EMBL/GenBank/DDBJ whole genome shotgun (WGS) entry which is preliminary data.</text>
</comment>
<evidence type="ECO:0000256" key="7">
    <source>
        <dbReference type="ARBA" id="ARBA00022475"/>
    </source>
</evidence>
<dbReference type="Pfam" id="PF02654">
    <property type="entry name" value="CobS"/>
    <property type="match status" value="1"/>
</dbReference>
<keyword evidence="12 19" id="KW-1133">Transmembrane helix</keyword>
<dbReference type="Proteomes" id="UP000037175">
    <property type="component" value="Unassembled WGS sequence"/>
</dbReference>
<evidence type="ECO:0000256" key="2">
    <source>
        <dbReference type="ARBA" id="ARBA00004651"/>
    </source>
</evidence>
<evidence type="ECO:0000256" key="18">
    <source>
        <dbReference type="ARBA" id="ARBA00049504"/>
    </source>
</evidence>
<name>A0A0L6VZX2_9FIRM</name>
<evidence type="ECO:0000256" key="8">
    <source>
        <dbReference type="ARBA" id="ARBA00022573"/>
    </source>
</evidence>
<keyword evidence="8 19" id="KW-0169">Cobalamin biosynthesis</keyword>
<evidence type="ECO:0000256" key="10">
    <source>
        <dbReference type="ARBA" id="ARBA00022692"/>
    </source>
</evidence>
<evidence type="ECO:0000256" key="5">
    <source>
        <dbReference type="ARBA" id="ARBA00013200"/>
    </source>
</evidence>
<keyword evidence="21" id="KW-1185">Reference proteome</keyword>
<dbReference type="GO" id="GO:0008818">
    <property type="term" value="F:cobalamin 5'-phosphate synthase activity"/>
    <property type="evidence" value="ECO:0007669"/>
    <property type="project" value="UniProtKB-UniRule"/>
</dbReference>
<gene>
    <name evidence="19" type="primary">cobS</name>
    <name evidence="20" type="ORF">Tfer_3077</name>
</gene>
<evidence type="ECO:0000256" key="6">
    <source>
        <dbReference type="ARBA" id="ARBA00015850"/>
    </source>
</evidence>
<dbReference type="GO" id="GO:0005886">
    <property type="term" value="C:plasma membrane"/>
    <property type="evidence" value="ECO:0007669"/>
    <property type="project" value="UniProtKB-SubCell"/>
</dbReference>
<dbReference type="EC" id="2.7.8.26" evidence="5 19"/>
<evidence type="ECO:0000256" key="11">
    <source>
        <dbReference type="ARBA" id="ARBA00022842"/>
    </source>
</evidence>
<evidence type="ECO:0000256" key="13">
    <source>
        <dbReference type="ARBA" id="ARBA00023136"/>
    </source>
</evidence>
<keyword evidence="10 19" id="KW-0812">Transmembrane</keyword>
<evidence type="ECO:0000256" key="9">
    <source>
        <dbReference type="ARBA" id="ARBA00022679"/>
    </source>
</evidence>
<comment type="similarity">
    <text evidence="4 19">Belongs to the CobS family.</text>
</comment>
<feature type="transmembrane region" description="Helical" evidence="19">
    <location>
        <begin position="177"/>
        <end position="208"/>
    </location>
</feature>
<dbReference type="GO" id="GO:0009236">
    <property type="term" value="P:cobalamin biosynthetic process"/>
    <property type="evidence" value="ECO:0007669"/>
    <property type="project" value="UniProtKB-UniRule"/>
</dbReference>
<comment type="function">
    <text evidence="14 19">Joins adenosylcobinamide-GDP and alpha-ribazole to generate adenosylcobalamin (Ado-cobalamin). Also synthesizes adenosylcobalamin 5'-phosphate from adenosylcobinamide-GDP and alpha-ribazole 5'-phosphate.</text>
</comment>
<dbReference type="HAMAP" id="MF_00719">
    <property type="entry name" value="CobS"/>
    <property type="match status" value="1"/>
</dbReference>
<evidence type="ECO:0000256" key="12">
    <source>
        <dbReference type="ARBA" id="ARBA00022989"/>
    </source>
</evidence>
<evidence type="ECO:0000256" key="17">
    <source>
        <dbReference type="ARBA" id="ARBA00048623"/>
    </source>
</evidence>
<dbReference type="RefSeq" id="WP_052219018.1">
    <property type="nucleotide sequence ID" value="NZ_LGTE01000033.1"/>
</dbReference>
<evidence type="ECO:0000256" key="15">
    <source>
        <dbReference type="ARBA" id="ARBA00032605"/>
    </source>
</evidence>
<comment type="cofactor">
    <cofactor evidence="1 19">
        <name>Mg(2+)</name>
        <dbReference type="ChEBI" id="CHEBI:18420"/>
    </cofactor>
</comment>
<comment type="catalytic activity">
    <reaction evidence="17 19">
        <text>alpha-ribazole + adenosylcob(III)inamide-GDP = adenosylcob(III)alamin + GMP + H(+)</text>
        <dbReference type="Rhea" id="RHEA:16049"/>
        <dbReference type="ChEBI" id="CHEBI:10329"/>
        <dbReference type="ChEBI" id="CHEBI:15378"/>
        <dbReference type="ChEBI" id="CHEBI:18408"/>
        <dbReference type="ChEBI" id="CHEBI:58115"/>
        <dbReference type="ChEBI" id="CHEBI:60487"/>
        <dbReference type="EC" id="2.7.8.26"/>
    </reaction>
</comment>
<keyword evidence="13 19" id="KW-0472">Membrane</keyword>
<evidence type="ECO:0000256" key="4">
    <source>
        <dbReference type="ARBA" id="ARBA00010561"/>
    </source>
</evidence>
<comment type="caution">
    <text evidence="19">Lacks conserved residue(s) required for the propagation of feature annotation.</text>
</comment>
<dbReference type="NCBIfam" id="TIGR00317">
    <property type="entry name" value="cobS"/>
    <property type="match status" value="1"/>
</dbReference>
<evidence type="ECO:0000256" key="1">
    <source>
        <dbReference type="ARBA" id="ARBA00001946"/>
    </source>
</evidence>
<protein>
    <recommendedName>
        <fullName evidence="6 19">Adenosylcobinamide-GDP ribazoletransferase</fullName>
        <ecNumber evidence="5 19">2.7.8.26</ecNumber>
    </recommendedName>
    <alternativeName>
        <fullName evidence="16 19">Cobalamin synthase</fullName>
    </alternativeName>
    <alternativeName>
        <fullName evidence="15 19">Cobalamin-5'-phosphate synthase</fullName>
    </alternativeName>
</protein>
<comment type="catalytic activity">
    <reaction evidence="18 19">
        <text>alpha-ribazole 5'-phosphate + adenosylcob(III)inamide-GDP = adenosylcob(III)alamin 5'-phosphate + GMP + H(+)</text>
        <dbReference type="Rhea" id="RHEA:23560"/>
        <dbReference type="ChEBI" id="CHEBI:15378"/>
        <dbReference type="ChEBI" id="CHEBI:57918"/>
        <dbReference type="ChEBI" id="CHEBI:58115"/>
        <dbReference type="ChEBI" id="CHEBI:60487"/>
        <dbReference type="ChEBI" id="CHEBI:60493"/>
        <dbReference type="EC" id="2.7.8.26"/>
    </reaction>
</comment>
<dbReference type="PANTHER" id="PTHR34148">
    <property type="entry name" value="ADENOSYLCOBINAMIDE-GDP RIBAZOLETRANSFERASE"/>
    <property type="match status" value="1"/>
</dbReference>
<evidence type="ECO:0000256" key="3">
    <source>
        <dbReference type="ARBA" id="ARBA00004663"/>
    </source>
</evidence>
<evidence type="ECO:0000256" key="14">
    <source>
        <dbReference type="ARBA" id="ARBA00025228"/>
    </source>
</evidence>
<dbReference type="UniPathway" id="UPA00148">
    <property type="reaction ID" value="UER00238"/>
</dbReference>
<evidence type="ECO:0000313" key="21">
    <source>
        <dbReference type="Proteomes" id="UP000037175"/>
    </source>
</evidence>
<organism evidence="20 21">
    <name type="scientific">Thermincola ferriacetica</name>
    <dbReference type="NCBI Taxonomy" id="281456"/>
    <lineage>
        <taxon>Bacteria</taxon>
        <taxon>Bacillati</taxon>
        <taxon>Bacillota</taxon>
        <taxon>Clostridia</taxon>
        <taxon>Eubacteriales</taxon>
        <taxon>Thermincolaceae</taxon>
        <taxon>Thermincola</taxon>
    </lineage>
</organism>
<proteinExistence type="inferred from homology"/>
<evidence type="ECO:0000313" key="20">
    <source>
        <dbReference type="EMBL" id="KNZ68384.1"/>
    </source>
</evidence>
<keyword evidence="9 19" id="KW-0808">Transferase</keyword>